<evidence type="ECO:0000313" key="8">
    <source>
        <dbReference type="Proteomes" id="UP000007039"/>
    </source>
</evidence>
<dbReference type="OrthoDB" id="9803734at2"/>
<feature type="transmembrane region" description="Helical" evidence="5">
    <location>
        <begin position="6"/>
        <end position="28"/>
    </location>
</feature>
<dbReference type="Proteomes" id="UP000007039">
    <property type="component" value="Chromosome"/>
</dbReference>
<dbReference type="GO" id="GO:0009060">
    <property type="term" value="P:aerobic respiration"/>
    <property type="evidence" value="ECO:0007669"/>
    <property type="project" value="TreeGrafter"/>
</dbReference>
<dbReference type="KEGG" id="cni:Calni_0320"/>
<dbReference type="GO" id="GO:0005886">
    <property type="term" value="C:plasma membrane"/>
    <property type="evidence" value="ECO:0007669"/>
    <property type="project" value="UniProtKB-SubCell"/>
</dbReference>
<keyword evidence="7" id="KW-0560">Oxidoreductase</keyword>
<comment type="subunit">
    <text evidence="5">NDH-1 is composed of 14 different subunits. Subunits NuoA, H, J, K, L, M, N constitute the membrane sector of the complex.</text>
</comment>
<keyword evidence="5" id="KW-1003">Cell membrane</keyword>
<feature type="transmembrane region" description="Helical" evidence="5">
    <location>
        <begin position="190"/>
        <end position="210"/>
    </location>
</feature>
<dbReference type="PROSITE" id="PS00668">
    <property type="entry name" value="COMPLEX1_ND1_2"/>
    <property type="match status" value="1"/>
</dbReference>
<comment type="function">
    <text evidence="5">NDH-1 shuttles electrons from NADH, via FMN and iron-sulfur (Fe-S) centers, to quinones in the respiratory chain. The immediate electron acceptor for the enzyme in this species is believed to be ubiquinone. Couples the redox reaction to proton translocation (for every two electrons transferred, four hydrogen ions are translocated across the cytoplasmic membrane), and thus conserves the redox energy in a proton gradient. This subunit may bind ubiquinone.</text>
</comment>
<keyword evidence="8" id="KW-1185">Reference proteome</keyword>
<dbReference type="NCBIfam" id="NF004741">
    <property type="entry name" value="PRK06076.1-2"/>
    <property type="match status" value="1"/>
</dbReference>
<keyword evidence="5" id="KW-0997">Cell inner membrane</keyword>
<feature type="transmembrane region" description="Helical" evidence="5">
    <location>
        <begin position="118"/>
        <end position="136"/>
    </location>
</feature>
<dbReference type="InterPro" id="IPR001694">
    <property type="entry name" value="NADH_UbQ_OxRdtase_su1/FPO"/>
</dbReference>
<accession>E4TJY2</accession>
<organism evidence="7 8">
    <name type="scientific">Calditerrivibrio nitroreducens (strain DSM 19672 / NBRC 101217 / Yu37-1)</name>
    <dbReference type="NCBI Taxonomy" id="768670"/>
    <lineage>
        <taxon>Bacteria</taxon>
        <taxon>Pseudomonadati</taxon>
        <taxon>Deferribacterota</taxon>
        <taxon>Deferribacteres</taxon>
        <taxon>Deferribacterales</taxon>
        <taxon>Calditerrivibrionaceae</taxon>
    </lineage>
</organism>
<dbReference type="InterPro" id="IPR018086">
    <property type="entry name" value="NADH_UbQ_OxRdtase_su1_CS"/>
</dbReference>
<dbReference type="EC" id="7.1.1.-" evidence="5"/>
<dbReference type="GO" id="GO:0048038">
    <property type="term" value="F:quinone binding"/>
    <property type="evidence" value="ECO:0007669"/>
    <property type="project" value="UniProtKB-KW"/>
</dbReference>
<keyword evidence="5" id="KW-0830">Ubiquinone</keyword>
<dbReference type="STRING" id="768670.Calni_0320"/>
<reference evidence="7 8" key="2">
    <citation type="journal article" date="2011" name="Stand. Genomic Sci.">
        <title>Complete genome sequence of Calditerrivibrio nitroreducens type strain (Yu37-1).</title>
        <authorList>
            <person name="Pitluck S."/>
            <person name="Sikorski J."/>
            <person name="Zeytun A."/>
            <person name="Lapidus A."/>
            <person name="Nolan M."/>
            <person name="Lucas S."/>
            <person name="Hammon N."/>
            <person name="Deshpande S."/>
            <person name="Cheng J.F."/>
            <person name="Tapia R."/>
            <person name="Han C."/>
            <person name="Goodwin L."/>
            <person name="Liolios K."/>
            <person name="Pagani I."/>
            <person name="Ivanova N."/>
            <person name="Mavromatis K."/>
            <person name="Pati A."/>
            <person name="Chen A."/>
            <person name="Palaniappan K."/>
            <person name="Hauser L."/>
            <person name="Chang Y.J."/>
            <person name="Jeffries C.D."/>
            <person name="Detter J.C."/>
            <person name="Brambilla E."/>
            <person name="Djao O.D."/>
            <person name="Rohde M."/>
            <person name="Spring S."/>
            <person name="Goker M."/>
            <person name="Woyke T."/>
            <person name="Bristow J."/>
            <person name="Eisen J.A."/>
            <person name="Markowitz V."/>
            <person name="Hugenholtz P."/>
            <person name="Kyrpides N.C."/>
            <person name="Klenk H.P."/>
            <person name="Land M."/>
        </authorList>
    </citation>
    <scope>NUCLEOTIDE SEQUENCE [LARGE SCALE GENOMIC DNA]</scope>
    <source>
        <strain evidence="8">DSM 19672 / NBRC 101217 / Yu37-1</strain>
    </source>
</reference>
<keyword evidence="4 5" id="KW-0472">Membrane</keyword>
<dbReference type="Pfam" id="PF00146">
    <property type="entry name" value="NADHdh"/>
    <property type="match status" value="1"/>
</dbReference>
<dbReference type="PANTHER" id="PTHR11432:SF3">
    <property type="entry name" value="NADH-UBIQUINONE OXIDOREDUCTASE CHAIN 1"/>
    <property type="match status" value="1"/>
</dbReference>
<dbReference type="GO" id="GO:0003954">
    <property type="term" value="F:NADH dehydrogenase activity"/>
    <property type="evidence" value="ECO:0007669"/>
    <property type="project" value="TreeGrafter"/>
</dbReference>
<comment type="catalytic activity">
    <reaction evidence="5">
        <text>a quinone + NADH + 5 H(+)(in) = a quinol + NAD(+) + 4 H(+)(out)</text>
        <dbReference type="Rhea" id="RHEA:57888"/>
        <dbReference type="ChEBI" id="CHEBI:15378"/>
        <dbReference type="ChEBI" id="CHEBI:24646"/>
        <dbReference type="ChEBI" id="CHEBI:57540"/>
        <dbReference type="ChEBI" id="CHEBI:57945"/>
        <dbReference type="ChEBI" id="CHEBI:132124"/>
    </reaction>
</comment>
<sequence precursor="true">MLVELIFVVIKILVVITVLLLGVAYMTWLERKVIGHMQVRLGPTHVGWKGLLQPIADGLKLVAKEDIVPTMVDKPVYIIAPLLSLIPALSAFAVIPFTNATINLFGKEYHLYITDINVGLLYILALSSVGTYGIIMSGWASNSKYALLGSLRSSAQVISYETAMGLSLVGPILLAGTLSLKGITEAQTNGLWFIIPQFVAFVIYLISAVAETNRAPFDLPEAETELVAGFHVEYSSMKFAMFFLAEYANMYVVSSIATIVFLGGWNGPFGPSFVWFAAKVLFLMFFYLWLRATLPRLRFDQLMTLGWKILIPIALVNVVVTSIVLYAIS</sequence>
<evidence type="ECO:0000256" key="3">
    <source>
        <dbReference type="ARBA" id="ARBA00022989"/>
    </source>
</evidence>
<feature type="transmembrane region" description="Helical" evidence="5">
    <location>
        <begin position="247"/>
        <end position="266"/>
    </location>
</feature>
<keyword evidence="5" id="KW-1278">Translocase</keyword>
<feature type="transmembrane region" description="Helical" evidence="5">
    <location>
        <begin position="157"/>
        <end position="178"/>
    </location>
</feature>
<comment type="similarity">
    <text evidence="5 6">Belongs to the complex I subunit 1 family.</text>
</comment>
<dbReference type="eggNOG" id="COG1005">
    <property type="taxonomic scope" value="Bacteria"/>
</dbReference>
<dbReference type="GO" id="GO:0016655">
    <property type="term" value="F:oxidoreductase activity, acting on NAD(P)H, quinone or similar compound as acceptor"/>
    <property type="evidence" value="ECO:0007669"/>
    <property type="project" value="UniProtKB-UniRule"/>
</dbReference>
<dbReference type="PROSITE" id="PS00667">
    <property type="entry name" value="COMPLEX1_ND1_1"/>
    <property type="match status" value="1"/>
</dbReference>
<proteinExistence type="inferred from homology"/>
<keyword evidence="5 6" id="KW-0520">NAD</keyword>
<evidence type="ECO:0000313" key="7">
    <source>
        <dbReference type="EMBL" id="ADR18233.1"/>
    </source>
</evidence>
<dbReference type="PANTHER" id="PTHR11432">
    <property type="entry name" value="NADH DEHYDROGENASE SUBUNIT 1"/>
    <property type="match status" value="1"/>
</dbReference>
<evidence type="ECO:0000256" key="1">
    <source>
        <dbReference type="ARBA" id="ARBA00004141"/>
    </source>
</evidence>
<dbReference type="HAMAP" id="MF_01350">
    <property type="entry name" value="NDH1_NuoH"/>
    <property type="match status" value="1"/>
</dbReference>
<name>E4TJY2_CALNY</name>
<reference key="1">
    <citation type="submission" date="2010-11" db="EMBL/GenBank/DDBJ databases">
        <title>The complete genome of chromosome of Calditerrivibrio nitroreducens DSM 19672.</title>
        <authorList>
            <consortium name="US DOE Joint Genome Institute (JGI-PGF)"/>
            <person name="Lucas S."/>
            <person name="Copeland A."/>
            <person name="Lapidus A."/>
            <person name="Bruce D."/>
            <person name="Goodwin L."/>
            <person name="Pitluck S."/>
            <person name="Kyrpides N."/>
            <person name="Mavromatis K."/>
            <person name="Ivanova N."/>
            <person name="Mikhailova N."/>
            <person name="Zeytun A."/>
            <person name="Brettin T."/>
            <person name="Detter J.C."/>
            <person name="Tapia R."/>
            <person name="Han C."/>
            <person name="Land M."/>
            <person name="Hauser L."/>
            <person name="Markowitz V."/>
            <person name="Cheng J.-F."/>
            <person name="Hugenholtz P."/>
            <person name="Woyke T."/>
            <person name="Wu D."/>
            <person name="Spring S."/>
            <person name="Schroeder M."/>
            <person name="Brambilla E."/>
            <person name="Klenk H.-P."/>
            <person name="Eisen J.A."/>
        </authorList>
    </citation>
    <scope>NUCLEOTIDE SEQUENCE [LARGE SCALE GENOMIC DNA]</scope>
    <source>
        <strain>DSM 19672</strain>
    </source>
</reference>
<gene>
    <name evidence="5" type="primary">nuoH</name>
    <name evidence="7" type="ordered locus">Calni_0320</name>
</gene>
<protein>
    <recommendedName>
        <fullName evidence="5">NADH-quinone oxidoreductase subunit H</fullName>
        <ecNumber evidence="5">7.1.1.-</ecNumber>
    </recommendedName>
    <alternativeName>
        <fullName evidence="5">NADH dehydrogenase I subunit H</fullName>
    </alternativeName>
    <alternativeName>
        <fullName evidence="5">NDH-1 subunit H</fullName>
    </alternativeName>
</protein>
<feature type="transmembrane region" description="Helical" evidence="5">
    <location>
        <begin position="76"/>
        <end position="98"/>
    </location>
</feature>
<keyword evidence="2 5" id="KW-0812">Transmembrane</keyword>
<evidence type="ECO:0000256" key="5">
    <source>
        <dbReference type="HAMAP-Rule" id="MF_01350"/>
    </source>
</evidence>
<evidence type="ECO:0000256" key="4">
    <source>
        <dbReference type="ARBA" id="ARBA00023136"/>
    </source>
</evidence>
<keyword evidence="5" id="KW-0874">Quinone</keyword>
<evidence type="ECO:0000256" key="6">
    <source>
        <dbReference type="RuleBase" id="RU000471"/>
    </source>
</evidence>
<keyword evidence="3 5" id="KW-1133">Transmembrane helix</keyword>
<evidence type="ECO:0000256" key="2">
    <source>
        <dbReference type="ARBA" id="ARBA00022692"/>
    </source>
</evidence>
<dbReference type="AlphaFoldDB" id="E4TJY2"/>
<feature type="transmembrane region" description="Helical" evidence="5">
    <location>
        <begin position="272"/>
        <end position="290"/>
    </location>
</feature>
<dbReference type="RefSeq" id="WP_013450449.1">
    <property type="nucleotide sequence ID" value="NC_014758.1"/>
</dbReference>
<feature type="transmembrane region" description="Helical" evidence="5">
    <location>
        <begin position="302"/>
        <end position="328"/>
    </location>
</feature>
<dbReference type="EMBL" id="CP002347">
    <property type="protein sequence ID" value="ADR18233.1"/>
    <property type="molecule type" value="Genomic_DNA"/>
</dbReference>
<dbReference type="HOGENOM" id="CLU_015134_0_1_0"/>
<comment type="subcellular location">
    <subcellularLocation>
        <location evidence="5">Cell inner membrane</location>
        <topology evidence="5">Multi-pass membrane protein</topology>
    </subcellularLocation>
    <subcellularLocation>
        <location evidence="6">Cell membrane</location>
        <topology evidence="6">Multi-pass membrane protein</topology>
    </subcellularLocation>
    <subcellularLocation>
        <location evidence="1">Membrane</location>
        <topology evidence="1">Multi-pass membrane protein</topology>
    </subcellularLocation>
</comment>